<dbReference type="Proteomes" id="UP001417504">
    <property type="component" value="Unassembled WGS sequence"/>
</dbReference>
<accession>A0AAP0ESM7</accession>
<evidence type="ECO:0000313" key="4">
    <source>
        <dbReference type="EMBL" id="KAK9097565.1"/>
    </source>
</evidence>
<dbReference type="GO" id="GO:0003676">
    <property type="term" value="F:nucleic acid binding"/>
    <property type="evidence" value="ECO:0007669"/>
    <property type="project" value="InterPro"/>
</dbReference>
<keyword evidence="2" id="KW-0806">Transcription termination</keyword>
<comment type="caution">
    <text evidence="4">The sequence shown here is derived from an EMBL/GenBank/DDBJ whole genome shotgun (WGS) entry which is preliminary data.</text>
</comment>
<name>A0AAP0ESM7_9MAGN</name>
<dbReference type="GO" id="GO:0006353">
    <property type="term" value="P:DNA-templated transcription termination"/>
    <property type="evidence" value="ECO:0007669"/>
    <property type="project" value="UniProtKB-KW"/>
</dbReference>
<evidence type="ECO:0000256" key="1">
    <source>
        <dbReference type="ARBA" id="ARBA00007692"/>
    </source>
</evidence>
<keyword evidence="3" id="KW-0809">Transit peptide</keyword>
<dbReference type="EMBL" id="JBBNAE010000009">
    <property type="protein sequence ID" value="KAK9097565.1"/>
    <property type="molecule type" value="Genomic_DNA"/>
</dbReference>
<evidence type="ECO:0000256" key="3">
    <source>
        <dbReference type="ARBA" id="ARBA00022946"/>
    </source>
</evidence>
<keyword evidence="2" id="KW-0805">Transcription regulation</keyword>
<dbReference type="AlphaFoldDB" id="A0AAP0ESM7"/>
<gene>
    <name evidence="4" type="ORF">Sjap_023062</name>
</gene>
<dbReference type="PANTHER" id="PTHR13068:SF151">
    <property type="entry name" value="TRANSCRIPTION TERMINATION FACTOR MTERF9, CHLOROPLASTIC"/>
    <property type="match status" value="1"/>
</dbReference>
<keyword evidence="5" id="KW-1185">Reference proteome</keyword>
<dbReference type="SMART" id="SM00733">
    <property type="entry name" value="Mterf"/>
    <property type="match status" value="9"/>
</dbReference>
<organism evidence="4 5">
    <name type="scientific">Stephania japonica</name>
    <dbReference type="NCBI Taxonomy" id="461633"/>
    <lineage>
        <taxon>Eukaryota</taxon>
        <taxon>Viridiplantae</taxon>
        <taxon>Streptophyta</taxon>
        <taxon>Embryophyta</taxon>
        <taxon>Tracheophyta</taxon>
        <taxon>Spermatophyta</taxon>
        <taxon>Magnoliopsida</taxon>
        <taxon>Ranunculales</taxon>
        <taxon>Menispermaceae</taxon>
        <taxon>Menispermoideae</taxon>
        <taxon>Cissampelideae</taxon>
        <taxon>Stephania</taxon>
    </lineage>
</organism>
<dbReference type="FunFam" id="1.25.70.10:FF:000015">
    <property type="entry name" value="Mitochondrial transcription termination factor family protein"/>
    <property type="match status" value="1"/>
</dbReference>
<protein>
    <submittedName>
        <fullName evidence="4">Uncharacterized protein</fullName>
    </submittedName>
</protein>
<dbReference type="InterPro" id="IPR003690">
    <property type="entry name" value="MTERF"/>
</dbReference>
<comment type="similarity">
    <text evidence="1">Belongs to the mTERF family.</text>
</comment>
<evidence type="ECO:0000256" key="2">
    <source>
        <dbReference type="ARBA" id="ARBA00022472"/>
    </source>
</evidence>
<dbReference type="Gene3D" id="1.25.70.10">
    <property type="entry name" value="Transcription termination factor 3, mitochondrial"/>
    <property type="match status" value="1"/>
</dbReference>
<dbReference type="PANTHER" id="PTHR13068">
    <property type="entry name" value="CGI-12 PROTEIN-RELATED"/>
    <property type="match status" value="1"/>
</dbReference>
<proteinExistence type="inferred from homology"/>
<sequence length="610" mass="68610">MSSTVSPLAPLHTSRVSPSEIQISVTNFRNHSRFPAKSPNFPANFLPNLHLCSLVCCIRNCSPRTIRQSCCADSNTAGDGEGFEIAEAREAVSEILRKSGVSEGESAEIALNSPVYVSVLVESVRDLDEHALWGSWRVEGEEASEFSFREKVFRVAKERGDGGMLAFLESVGLNPLSSTHVARYLASESLPELIEKVKFVKEMLFPISGNGETASKNARRMMNQLSISVDDDVQQTLSFFEKMEARRGGLSMLDSGDDCFQYLVESFPRLLSLSVESQLKPLLEYLESVGVPKACIRVVLLLFPPIMFQDVEKDIKAKLCALAKAGVAEKDIGRMLVKYPWILSAIILENYDKIISFFELEKLPKGSIDRAIRSWPHLLGCSTSRMKPMVEQFGEFGVKSKKLGKVIASSPQLLIRKTHEVIQVVSFLEELGFDKEGIGKIISRCPEIFATSIDNTLKKKLKFLADIGITEDNLPRVIRKYPELFVSDIDRTLYPRMQFLMDAGLSKKQIASMVHRFSPLVGYSIDEVLKPKLEFLLNTMEKPLKDVVEYPRYFSYSLDRKIKPRFWVLKNRNMDCSLKDMLGKNDEEFAAEYMGIGRMLVPPPSLPTIQ</sequence>
<keyword evidence="2" id="KW-0804">Transcription</keyword>
<dbReference type="Pfam" id="PF02536">
    <property type="entry name" value="mTERF"/>
    <property type="match status" value="1"/>
</dbReference>
<evidence type="ECO:0000313" key="5">
    <source>
        <dbReference type="Proteomes" id="UP001417504"/>
    </source>
</evidence>
<reference evidence="4 5" key="1">
    <citation type="submission" date="2024-01" db="EMBL/GenBank/DDBJ databases">
        <title>Genome assemblies of Stephania.</title>
        <authorList>
            <person name="Yang L."/>
        </authorList>
    </citation>
    <scope>NUCLEOTIDE SEQUENCE [LARGE SCALE GENOMIC DNA]</scope>
    <source>
        <strain evidence="4">QJT</strain>
        <tissue evidence="4">Leaf</tissue>
    </source>
</reference>
<dbReference type="InterPro" id="IPR038538">
    <property type="entry name" value="MTERF_sf"/>
</dbReference>